<comment type="subcellular location">
    <subcellularLocation>
        <location evidence="1">Membrane</location>
    </subcellularLocation>
</comment>
<dbReference type="PANTHER" id="PTHR37042">
    <property type="entry name" value="OUTER MEMBRANE PROTEIN RV1973"/>
    <property type="match status" value="1"/>
</dbReference>
<evidence type="ECO:0000256" key="2">
    <source>
        <dbReference type="ARBA" id="ARBA00023136"/>
    </source>
</evidence>
<accession>A0AAD0JWD4</accession>
<evidence type="ECO:0008006" key="7">
    <source>
        <dbReference type="Google" id="ProtNLM"/>
    </source>
</evidence>
<dbReference type="Proteomes" id="UP000244903">
    <property type="component" value="Chromosome"/>
</dbReference>
<evidence type="ECO:0000313" key="6">
    <source>
        <dbReference type="Proteomes" id="UP000244903"/>
    </source>
</evidence>
<name>A0AAD0JWD4_9ACTN</name>
<dbReference type="GO" id="GO:0016020">
    <property type="term" value="C:membrane"/>
    <property type="evidence" value="ECO:0007669"/>
    <property type="project" value="UniProtKB-SubCell"/>
</dbReference>
<sequence length="205" mass="22138">MAAEAPPEDDSPEQDAREHDSPEDDAQGGRPPKGDPGEDRPVVGTTLRRRSAARIVGALVVVALVAACAWLGYLVWSDHREDELRRTATEDATRLVVQLASYDHTDVDANIEAVVAEATPEFADRYREVSEGLRELLTSGQGTSAGTVTHAGVQSVDIERAVVLVFLDQEVTNVTVPDGRVDASRMVVTLVRDGDRWLLDAAELA</sequence>
<feature type="compositionally biased region" description="Acidic residues" evidence="3">
    <location>
        <begin position="1"/>
        <end position="13"/>
    </location>
</feature>
<feature type="transmembrane region" description="Helical" evidence="4">
    <location>
        <begin position="55"/>
        <end position="76"/>
    </location>
</feature>
<organism evidence="5 6">
    <name type="scientific">Dietzia psychralcaliphila</name>
    <dbReference type="NCBI Taxonomy" id="139021"/>
    <lineage>
        <taxon>Bacteria</taxon>
        <taxon>Bacillati</taxon>
        <taxon>Actinomycetota</taxon>
        <taxon>Actinomycetes</taxon>
        <taxon>Mycobacteriales</taxon>
        <taxon>Dietziaceae</taxon>
        <taxon>Dietzia</taxon>
    </lineage>
</organism>
<keyword evidence="6" id="KW-1185">Reference proteome</keyword>
<evidence type="ECO:0000256" key="1">
    <source>
        <dbReference type="ARBA" id="ARBA00004370"/>
    </source>
</evidence>
<keyword evidence="4" id="KW-1133">Transmembrane helix</keyword>
<keyword evidence="4" id="KW-0812">Transmembrane</keyword>
<gene>
    <name evidence="5" type="ORF">A6048_17305</name>
</gene>
<dbReference type="PANTHER" id="PTHR37042:SF4">
    <property type="entry name" value="OUTER MEMBRANE PROTEIN RV1973"/>
    <property type="match status" value="1"/>
</dbReference>
<evidence type="ECO:0000256" key="4">
    <source>
        <dbReference type="SAM" id="Phobius"/>
    </source>
</evidence>
<dbReference type="EMBL" id="CP015453">
    <property type="protein sequence ID" value="AWH96966.1"/>
    <property type="molecule type" value="Genomic_DNA"/>
</dbReference>
<keyword evidence="2 4" id="KW-0472">Membrane</keyword>
<feature type="region of interest" description="Disordered" evidence="3">
    <location>
        <begin position="1"/>
        <end position="43"/>
    </location>
</feature>
<evidence type="ECO:0000256" key="3">
    <source>
        <dbReference type="SAM" id="MobiDB-lite"/>
    </source>
</evidence>
<feature type="compositionally biased region" description="Basic and acidic residues" evidence="3">
    <location>
        <begin position="32"/>
        <end position="41"/>
    </location>
</feature>
<dbReference type="AlphaFoldDB" id="A0AAD0JWD4"/>
<dbReference type="KEGG" id="dpc:A6048_17305"/>
<protein>
    <recommendedName>
        <fullName evidence="7">Mce-associated membrane protein</fullName>
    </recommendedName>
</protein>
<reference evidence="5 6" key="1">
    <citation type="submission" date="2016-04" db="EMBL/GenBank/DDBJ databases">
        <title>Complete genome sequence of the haloalkaliphilic hydrocarbon-degrading bacterium Dietzia psychralcaliphila ILA-1T, isolated from a drain of a fish product-processing plant.</title>
        <authorList>
            <person name="Zhao J."/>
            <person name="Hu B."/>
            <person name="Geng S."/>
            <person name="Nie Y."/>
            <person name="Tang Y."/>
        </authorList>
    </citation>
    <scope>NUCLEOTIDE SEQUENCE [LARGE SCALE GENOMIC DNA]</scope>
    <source>
        <strain evidence="5 6">ILA-1</strain>
    </source>
</reference>
<proteinExistence type="predicted"/>
<dbReference type="RefSeq" id="WP_235027320.1">
    <property type="nucleotide sequence ID" value="NZ_CP015453.1"/>
</dbReference>
<evidence type="ECO:0000313" key="5">
    <source>
        <dbReference type="EMBL" id="AWH96966.1"/>
    </source>
</evidence>